<dbReference type="AlphaFoldDB" id="A0A0S6W710"/>
<protein>
    <submittedName>
        <fullName evidence="1">Uncharacterized protein</fullName>
    </submittedName>
</protein>
<sequence>MPPWKTIDLQIAPYIEELEIVAQRGHKDPSTENLLLALMELYHEYPTLIEEFIALVLLRAMQQQLEITPRAFRLSLLTAVKLDLRTREIRDYEFFSVDMWKQVVLECLSRADEEFANDCLRDVSTVKIYRYVALQILGGFLNHARPTFPKGLRILDGGCSINIGLKCLNDLAIFQDIEYSPEILQVLGGKLPTFLLQYAYGIDKYSPNLERTLASLFPSEVKFWEALYTKLYYLNKKKIEYHQQDILYLTQHQEYAEAFDIVFLSSLLRRFPPHQVAEVLVQIAYMTDTHSFLVINEQMSKETIEGGGTYATFIVPKEDLKRIIQQFRGRIDLYQLLNMALQLFVYPDENCQKVFAGKHLKTFLQHYTTLSGLMV</sequence>
<evidence type="ECO:0000313" key="1">
    <source>
        <dbReference type="EMBL" id="GAK55432.1"/>
    </source>
</evidence>
<accession>A0A0S6W710</accession>
<reference evidence="1 2" key="1">
    <citation type="journal article" date="2015" name="PeerJ">
        <title>First genomic representation of candidate bacterial phylum KSB3 points to enhanced environmental sensing as a trigger of wastewater bulking.</title>
        <authorList>
            <person name="Sekiguchi Y."/>
            <person name="Ohashi A."/>
            <person name="Parks D.H."/>
            <person name="Yamauchi T."/>
            <person name="Tyson G.W."/>
            <person name="Hugenholtz P."/>
        </authorList>
    </citation>
    <scope>NUCLEOTIDE SEQUENCE [LARGE SCALE GENOMIC DNA]</scope>
</reference>
<dbReference type="EMBL" id="DF820463">
    <property type="protein sequence ID" value="GAK55432.1"/>
    <property type="molecule type" value="Genomic_DNA"/>
</dbReference>
<dbReference type="STRING" id="1499967.U27_02266"/>
<proteinExistence type="predicted"/>
<dbReference type="Proteomes" id="UP000030661">
    <property type="component" value="Unassembled WGS sequence"/>
</dbReference>
<name>A0A0S6W710_VECG1</name>
<keyword evidence="2" id="KW-1185">Reference proteome</keyword>
<evidence type="ECO:0000313" key="2">
    <source>
        <dbReference type="Proteomes" id="UP000030661"/>
    </source>
</evidence>
<organism evidence="1 2">
    <name type="scientific">Vecturithrix granuli</name>
    <dbReference type="NCBI Taxonomy" id="1499967"/>
    <lineage>
        <taxon>Bacteria</taxon>
        <taxon>Candidatus Moduliflexota</taxon>
        <taxon>Candidatus Vecturitrichia</taxon>
        <taxon>Candidatus Vecturitrichales</taxon>
        <taxon>Candidatus Vecturitrichaceae</taxon>
        <taxon>Candidatus Vecturithrix</taxon>
    </lineage>
</organism>
<gene>
    <name evidence="1" type="ORF">U27_02266</name>
</gene>
<dbReference type="HOGENOM" id="CLU_737051_0_0_0"/>